<keyword evidence="3" id="KW-1003">Cell membrane</keyword>
<evidence type="ECO:0000259" key="8">
    <source>
        <dbReference type="PROSITE" id="PS50850"/>
    </source>
</evidence>
<keyword evidence="4 7" id="KW-0812">Transmembrane</keyword>
<feature type="domain" description="Major facilitator superfamily (MFS) profile" evidence="8">
    <location>
        <begin position="19"/>
        <end position="433"/>
    </location>
</feature>
<evidence type="ECO:0000256" key="7">
    <source>
        <dbReference type="SAM" id="Phobius"/>
    </source>
</evidence>
<keyword evidence="5 7" id="KW-1133">Transmembrane helix</keyword>
<evidence type="ECO:0000256" key="6">
    <source>
        <dbReference type="ARBA" id="ARBA00023136"/>
    </source>
</evidence>
<gene>
    <name evidence="9" type="ORF">GCM10009559_55770</name>
</gene>
<protein>
    <submittedName>
        <fullName evidence="9">MFS transporter</fullName>
    </submittedName>
</protein>
<evidence type="ECO:0000256" key="1">
    <source>
        <dbReference type="ARBA" id="ARBA00004651"/>
    </source>
</evidence>
<evidence type="ECO:0000256" key="5">
    <source>
        <dbReference type="ARBA" id="ARBA00022989"/>
    </source>
</evidence>
<feature type="transmembrane region" description="Helical" evidence="7">
    <location>
        <begin position="314"/>
        <end position="335"/>
    </location>
</feature>
<comment type="caution">
    <text evidence="9">The sequence shown here is derived from an EMBL/GenBank/DDBJ whole genome shotgun (WGS) entry which is preliminary data.</text>
</comment>
<dbReference type="PANTHER" id="PTHR43045:SF1">
    <property type="entry name" value="SHIKIMATE TRANSPORTER"/>
    <property type="match status" value="1"/>
</dbReference>
<evidence type="ECO:0000313" key="9">
    <source>
        <dbReference type="EMBL" id="GAA0896693.1"/>
    </source>
</evidence>
<keyword evidence="2" id="KW-0813">Transport</keyword>
<dbReference type="PANTHER" id="PTHR43045">
    <property type="entry name" value="SHIKIMATE TRANSPORTER"/>
    <property type="match status" value="1"/>
</dbReference>
<evidence type="ECO:0000256" key="2">
    <source>
        <dbReference type="ARBA" id="ARBA00022448"/>
    </source>
</evidence>
<dbReference type="InterPro" id="IPR005828">
    <property type="entry name" value="MFS_sugar_transport-like"/>
</dbReference>
<dbReference type="Pfam" id="PF00083">
    <property type="entry name" value="Sugar_tr"/>
    <property type="match status" value="1"/>
</dbReference>
<dbReference type="EMBL" id="BAAAHP010000177">
    <property type="protein sequence ID" value="GAA0896693.1"/>
    <property type="molecule type" value="Genomic_DNA"/>
</dbReference>
<feature type="transmembrane region" description="Helical" evidence="7">
    <location>
        <begin position="21"/>
        <end position="45"/>
    </location>
</feature>
<feature type="transmembrane region" description="Helical" evidence="7">
    <location>
        <begin position="373"/>
        <end position="400"/>
    </location>
</feature>
<proteinExistence type="predicted"/>
<feature type="transmembrane region" description="Helical" evidence="7">
    <location>
        <begin position="158"/>
        <end position="179"/>
    </location>
</feature>
<sequence length="449" mass="46539">MGDGFEPKAAGGTRTARRAALGSFLGSVVEYYDFLIYGTAAALVFNEVFFPAVDPTAGTLAALTTFGVGYIARPVGAVVFGHLGDRRGRKAVLTATLLLMGCATLGIGLLPGYDTLGTAAPAILMVLRLLQGLSAGGEQVGASLLTMEHAPSRKRGFYVSWMLNGTAVGSILGTLAFIPISALPEEALHTWGWRLPFLASAITVVIALLVRRGIEESPEFEARAARAAADTAPARRFPLVDLVRSHPVPTVLVLLASLVTCVSPMVLVFGLSFGTRNPDLDRTALLTAITVSQFVALAFHPLFGALADRVGKKVVFVTGSLVCAVATFPFVGGLAAAGTTAVFAMTVLLKGVLYAAPNALWPSFFAERFPPEVRYTGVAVATQIGFTLQGFTPAIAFALVGEGTGGWLPVAVFVATVCVVAAAAAGASRRASDEPADRATVGAGARDRA</sequence>
<feature type="transmembrane region" description="Helical" evidence="7">
    <location>
        <begin position="285"/>
        <end position="307"/>
    </location>
</feature>
<dbReference type="Proteomes" id="UP001499967">
    <property type="component" value="Unassembled WGS sequence"/>
</dbReference>
<accession>A0ABN1N9A6</accession>
<comment type="subcellular location">
    <subcellularLocation>
        <location evidence="1">Cell membrane</location>
        <topology evidence="1">Multi-pass membrane protein</topology>
    </subcellularLocation>
</comment>
<feature type="transmembrane region" description="Helical" evidence="7">
    <location>
        <begin position="92"/>
        <end position="113"/>
    </location>
</feature>
<reference evidence="9 10" key="1">
    <citation type="journal article" date="2019" name="Int. J. Syst. Evol. Microbiol.">
        <title>The Global Catalogue of Microorganisms (GCM) 10K type strain sequencing project: providing services to taxonomists for standard genome sequencing and annotation.</title>
        <authorList>
            <consortium name="The Broad Institute Genomics Platform"/>
            <consortium name="The Broad Institute Genome Sequencing Center for Infectious Disease"/>
            <person name="Wu L."/>
            <person name="Ma J."/>
        </authorList>
    </citation>
    <scope>NUCLEOTIDE SEQUENCE [LARGE SCALE GENOMIC DNA]</scope>
    <source>
        <strain evidence="9 10">JCM 11117</strain>
    </source>
</reference>
<evidence type="ECO:0000313" key="10">
    <source>
        <dbReference type="Proteomes" id="UP001499967"/>
    </source>
</evidence>
<dbReference type="SUPFAM" id="SSF103473">
    <property type="entry name" value="MFS general substrate transporter"/>
    <property type="match status" value="1"/>
</dbReference>
<dbReference type="Gene3D" id="1.20.1250.20">
    <property type="entry name" value="MFS general substrate transporter like domains"/>
    <property type="match status" value="2"/>
</dbReference>
<keyword evidence="10" id="KW-1185">Reference proteome</keyword>
<dbReference type="RefSeq" id="WP_343944582.1">
    <property type="nucleotide sequence ID" value="NZ_BAAAHP010000177.1"/>
</dbReference>
<dbReference type="CDD" id="cd17369">
    <property type="entry name" value="MFS_ShiA_like"/>
    <property type="match status" value="1"/>
</dbReference>
<dbReference type="InterPro" id="IPR036259">
    <property type="entry name" value="MFS_trans_sf"/>
</dbReference>
<evidence type="ECO:0000256" key="3">
    <source>
        <dbReference type="ARBA" id="ARBA00022475"/>
    </source>
</evidence>
<dbReference type="InterPro" id="IPR020846">
    <property type="entry name" value="MFS_dom"/>
</dbReference>
<feature type="transmembrane region" description="Helical" evidence="7">
    <location>
        <begin position="406"/>
        <end position="428"/>
    </location>
</feature>
<name>A0ABN1N9A6_9PSEU</name>
<feature type="transmembrane region" description="Helical" evidence="7">
    <location>
        <begin position="341"/>
        <end position="361"/>
    </location>
</feature>
<dbReference type="PROSITE" id="PS00217">
    <property type="entry name" value="SUGAR_TRANSPORT_2"/>
    <property type="match status" value="1"/>
</dbReference>
<feature type="transmembrane region" description="Helical" evidence="7">
    <location>
        <begin position="251"/>
        <end position="273"/>
    </location>
</feature>
<dbReference type="InterPro" id="IPR005829">
    <property type="entry name" value="Sugar_transporter_CS"/>
</dbReference>
<feature type="transmembrane region" description="Helical" evidence="7">
    <location>
        <begin position="119"/>
        <end position="137"/>
    </location>
</feature>
<organism evidence="9 10">
    <name type="scientific">Pseudonocardia zijingensis</name>
    <dbReference type="NCBI Taxonomy" id="153376"/>
    <lineage>
        <taxon>Bacteria</taxon>
        <taxon>Bacillati</taxon>
        <taxon>Actinomycetota</taxon>
        <taxon>Actinomycetes</taxon>
        <taxon>Pseudonocardiales</taxon>
        <taxon>Pseudonocardiaceae</taxon>
        <taxon>Pseudonocardia</taxon>
    </lineage>
</organism>
<evidence type="ECO:0000256" key="4">
    <source>
        <dbReference type="ARBA" id="ARBA00022692"/>
    </source>
</evidence>
<feature type="transmembrane region" description="Helical" evidence="7">
    <location>
        <begin position="57"/>
        <end position="80"/>
    </location>
</feature>
<keyword evidence="6 7" id="KW-0472">Membrane</keyword>
<dbReference type="PROSITE" id="PS50850">
    <property type="entry name" value="MFS"/>
    <property type="match status" value="1"/>
</dbReference>
<feature type="transmembrane region" description="Helical" evidence="7">
    <location>
        <begin position="191"/>
        <end position="210"/>
    </location>
</feature>